<evidence type="ECO:0000256" key="1">
    <source>
        <dbReference type="ARBA" id="ARBA00022737"/>
    </source>
</evidence>
<feature type="region of interest" description="Disordered" evidence="4">
    <location>
        <begin position="281"/>
        <end position="339"/>
    </location>
</feature>
<keyword evidence="6" id="KW-1185">Reference proteome</keyword>
<evidence type="ECO:0000256" key="4">
    <source>
        <dbReference type="SAM" id="MobiDB-lite"/>
    </source>
</evidence>
<dbReference type="InterPro" id="IPR018159">
    <property type="entry name" value="Spectrin/alpha-actinin"/>
</dbReference>
<dbReference type="SUPFAM" id="SSF46966">
    <property type="entry name" value="Spectrin repeat"/>
    <property type="match status" value="5"/>
</dbReference>
<feature type="coiled-coil region" evidence="3">
    <location>
        <begin position="682"/>
        <end position="716"/>
    </location>
</feature>
<dbReference type="Pfam" id="PF00435">
    <property type="entry name" value="Spectrin"/>
    <property type="match status" value="2"/>
</dbReference>
<name>A0A5A9PCC3_9TELE</name>
<feature type="region of interest" description="Disordered" evidence="4">
    <location>
        <begin position="997"/>
        <end position="1026"/>
    </location>
</feature>
<accession>A0A5A9PCC3</accession>
<dbReference type="Gene3D" id="1.20.58.60">
    <property type="match status" value="4"/>
</dbReference>
<keyword evidence="3" id="KW-0175">Coiled coil</keyword>
<keyword evidence="1" id="KW-0677">Repeat</keyword>
<dbReference type="PANTHER" id="PTHR11915">
    <property type="entry name" value="SPECTRIN/FILAMIN RELATED CYTOSKELETAL PROTEIN"/>
    <property type="match status" value="1"/>
</dbReference>
<dbReference type="GO" id="GO:0003779">
    <property type="term" value="F:actin binding"/>
    <property type="evidence" value="ECO:0007669"/>
    <property type="project" value="UniProtKB-KW"/>
</dbReference>
<dbReference type="Proteomes" id="UP000324632">
    <property type="component" value="Chromosome 8"/>
</dbReference>
<gene>
    <name evidence="5" type="ORF">E1301_Tti017292</name>
</gene>
<evidence type="ECO:0000256" key="3">
    <source>
        <dbReference type="SAM" id="Coils"/>
    </source>
</evidence>
<reference evidence="5 6" key="1">
    <citation type="journal article" date="2019" name="Mol. Ecol. Resour.">
        <title>Chromosome-level genome assembly of Triplophysa tibetana, a fish adapted to the harsh high-altitude environment of the Tibetan Plateau.</title>
        <authorList>
            <person name="Yang X."/>
            <person name="Liu H."/>
            <person name="Ma Z."/>
            <person name="Zou Y."/>
            <person name="Zou M."/>
            <person name="Mao Y."/>
            <person name="Li X."/>
            <person name="Wang H."/>
            <person name="Chen T."/>
            <person name="Wang W."/>
            <person name="Yang R."/>
        </authorList>
    </citation>
    <scope>NUCLEOTIDE SEQUENCE [LARGE SCALE GENOMIC DNA]</scope>
    <source>
        <strain evidence="5">TTIB1903HZAU</strain>
        <tissue evidence="5">Muscle</tissue>
    </source>
</reference>
<feature type="compositionally biased region" description="Basic and acidic residues" evidence="4">
    <location>
        <begin position="286"/>
        <end position="310"/>
    </location>
</feature>
<dbReference type="SMART" id="SM00150">
    <property type="entry name" value="SPEC"/>
    <property type="match status" value="5"/>
</dbReference>
<sequence length="1169" mass="132305">MGEQLMCKVNPTSDLVKKRLAQLRDQWSTLKQTTANQIKAMGGAKSLQEFNVKVDRLEAWIKEKEEERTLANILGENIDKMQLTRKILDLKQDEQLYRNLHEDINHMALRLEKQGKTDGKTISTRRKHINKMWLKAQSHLKDYHENLQLALDVSSFHQQADNIICSINNMRKSLSRSDGAGEIRDIASQIMMLDVTVSQLSNLHPALAARVTQKQSEMKDCWALFQKTVRNEKAAQLPSAPSLTRESRDPQTPSQEPPGSVGTGPGRTMGKVVMEEQNRLKGFAGGRDRERCRKPLDSQDDPQKTAEENSTRTTTSDVHLRLQTSNESRNPARFDSRGHPALQTQLQKFTVSADKTLSWLKDSIAMATQICNMSGPQGLEVAKRRQASLDQDIRSNRARIELVKREGHSLVRAEHPGSSRIQEFVRELEVLWDELIKKHQRNALVLQVSEELNNKVVRVLQSLCSLEAWLEAVELSITQASLAGDPESVSVAEQESSQLERELEARGLELHDLRQEVDHLSNHKHLHTQLLPARLKEVEKKFSSVQTALTQQSSELKDTRMLTEFLEKVELEESQHSTLGQPLCSDVDPLGLPGSTHSKTLIETIGNPGKELREAVEMLNDTARERGRTQTHDQSIQDLLGRHSEFSAHVERCLLCCAELAADVLEMESEMAVRCEPDRCGLDRLQETQDQLEAEYEMLRERMEVMESLAERLSDVCLERMRAVSADILSSLNSWEELGKSVAENRKRLLQFEHLRSFFRNYLAMISWTEDTRSCIFSESARRQSRENPQPLVEVLDQQIEQKFEEFDRLVVDGKKLFDAEHHLNKMIGERMEELRSMLGWILVHWRAQKNQLLTSKKAGEAQADAIYSELETSPEHSQKRIEQVTCAPPTDAEERLQHSDEYEVMKIVSPRGSDVIVSSERPDSPYLVLKGPSPPALGGTINLILSFSNSGDTQLQVQTPGGEEGVPEPEPVHRVSTYLHVTDNSVAVAPVYESMTLPRDKSPRPSSSSSCTFPYSSSSNQDALKQSNNSSIHLLPKNTNISIFSSLKRKSKKRKKKKDDCRHSIQRIMGEEEEEAGPTPVCELAVYETWPLKERKKRKNARKPNSDGAHVLDYMKNPLEKDIDAESSGEVGSPVRCAFEDPKVSSRGDVKNHCRFLSLGSVLSFDLS</sequence>
<dbReference type="AlphaFoldDB" id="A0A5A9PCC3"/>
<comment type="caution">
    <text evidence="5">The sequence shown here is derived from an EMBL/GenBank/DDBJ whole genome shotgun (WGS) entry which is preliminary data.</text>
</comment>
<dbReference type="InterPro" id="IPR002017">
    <property type="entry name" value="Spectrin_repeat"/>
</dbReference>
<proteinExistence type="predicted"/>
<feature type="compositionally biased region" description="Polar residues" evidence="4">
    <location>
        <begin position="311"/>
        <end position="329"/>
    </location>
</feature>
<dbReference type="EMBL" id="SOYY01000008">
    <property type="protein sequence ID" value="KAA0718307.1"/>
    <property type="molecule type" value="Genomic_DNA"/>
</dbReference>
<protein>
    <recommendedName>
        <fullName evidence="7">Spectrin beta chain, non-erythrocytic 5</fullName>
    </recommendedName>
</protein>
<feature type="compositionally biased region" description="Low complexity" evidence="4">
    <location>
        <begin position="1005"/>
        <end position="1020"/>
    </location>
</feature>
<feature type="compositionally biased region" description="Polar residues" evidence="4">
    <location>
        <begin position="239"/>
        <end position="254"/>
    </location>
</feature>
<dbReference type="CDD" id="cd00176">
    <property type="entry name" value="SPEC"/>
    <property type="match status" value="2"/>
</dbReference>
<keyword evidence="2" id="KW-0009">Actin-binding</keyword>
<feature type="region of interest" description="Disordered" evidence="4">
    <location>
        <begin position="233"/>
        <end position="269"/>
    </location>
</feature>
<evidence type="ECO:0000256" key="2">
    <source>
        <dbReference type="ARBA" id="ARBA00023203"/>
    </source>
</evidence>
<evidence type="ECO:0000313" key="6">
    <source>
        <dbReference type="Proteomes" id="UP000324632"/>
    </source>
</evidence>
<evidence type="ECO:0000313" key="5">
    <source>
        <dbReference type="EMBL" id="KAA0718307.1"/>
    </source>
</evidence>
<organism evidence="5 6">
    <name type="scientific">Triplophysa tibetana</name>
    <dbReference type="NCBI Taxonomy" id="1572043"/>
    <lineage>
        <taxon>Eukaryota</taxon>
        <taxon>Metazoa</taxon>
        <taxon>Chordata</taxon>
        <taxon>Craniata</taxon>
        <taxon>Vertebrata</taxon>
        <taxon>Euteleostomi</taxon>
        <taxon>Actinopterygii</taxon>
        <taxon>Neopterygii</taxon>
        <taxon>Teleostei</taxon>
        <taxon>Ostariophysi</taxon>
        <taxon>Cypriniformes</taxon>
        <taxon>Nemacheilidae</taxon>
        <taxon>Triplophysa</taxon>
    </lineage>
</organism>
<evidence type="ECO:0008006" key="7">
    <source>
        <dbReference type="Google" id="ProtNLM"/>
    </source>
</evidence>